<feature type="non-terminal residue" evidence="9">
    <location>
        <position position="216"/>
    </location>
</feature>
<evidence type="ECO:0000256" key="7">
    <source>
        <dbReference type="RuleBase" id="RU363032"/>
    </source>
</evidence>
<keyword evidence="5 7" id="KW-1133">Transmembrane helix</keyword>
<dbReference type="SUPFAM" id="SSF161098">
    <property type="entry name" value="MetI-like"/>
    <property type="match status" value="1"/>
</dbReference>
<evidence type="ECO:0000256" key="5">
    <source>
        <dbReference type="ARBA" id="ARBA00022989"/>
    </source>
</evidence>
<reference evidence="9 10" key="1">
    <citation type="submission" date="2018-06" db="EMBL/GenBank/DDBJ databases">
        <title>Extensive metabolic versatility and redundancy in microbially diverse, dynamic hydrothermal sediments.</title>
        <authorList>
            <person name="Dombrowski N."/>
            <person name="Teske A."/>
            <person name="Baker B.J."/>
        </authorList>
    </citation>
    <scope>NUCLEOTIDE SEQUENCE [LARGE SCALE GENOMIC DNA]</scope>
    <source>
        <strain evidence="9">B3_G15</strain>
    </source>
</reference>
<protein>
    <submittedName>
        <fullName evidence="9">Carbohydrate ABC transporter permease</fullName>
    </submittedName>
</protein>
<feature type="domain" description="ABC transmembrane type-1" evidence="8">
    <location>
        <begin position="77"/>
        <end position="216"/>
    </location>
</feature>
<evidence type="ECO:0000256" key="2">
    <source>
        <dbReference type="ARBA" id="ARBA00022448"/>
    </source>
</evidence>
<dbReference type="Proteomes" id="UP000280417">
    <property type="component" value="Unassembled WGS sequence"/>
</dbReference>
<feature type="transmembrane region" description="Helical" evidence="7">
    <location>
        <begin position="81"/>
        <end position="103"/>
    </location>
</feature>
<dbReference type="CDD" id="cd06261">
    <property type="entry name" value="TM_PBP2"/>
    <property type="match status" value="1"/>
</dbReference>
<gene>
    <name evidence="9" type="ORF">DRJ04_09345</name>
</gene>
<dbReference type="Gene3D" id="1.10.3720.10">
    <property type="entry name" value="MetI-like"/>
    <property type="match status" value="1"/>
</dbReference>
<dbReference type="InterPro" id="IPR035906">
    <property type="entry name" value="MetI-like_sf"/>
</dbReference>
<sequence>MITKSKWSVGNIIVWVVIIIALCWAFFPFYWAIITSFKPPGVILTKPSLIPFLQFKPTFYNWKNEYVSRGREITSALLNSVIIASGATIVAVILGIMAGYGLARFKFRKWKNKDMTLWFLSQRFLPPMATAIPFFLFMKAFRLLDTRIALIMTNATFTMPFAVLIMRDVFKELPVELEESALVDGASRFTSFLKIALPLAAPAVAVSAVLCFSFSW</sequence>
<comment type="similarity">
    <text evidence="7">Belongs to the binding-protein-dependent transport system permease family.</text>
</comment>
<comment type="subcellular location">
    <subcellularLocation>
        <location evidence="1 7">Cell membrane</location>
        <topology evidence="1 7">Multi-pass membrane protein</topology>
    </subcellularLocation>
</comment>
<accession>A0A662D920</accession>
<dbReference type="Pfam" id="PF00528">
    <property type="entry name" value="BPD_transp_1"/>
    <property type="match status" value="1"/>
</dbReference>
<dbReference type="PROSITE" id="PS50928">
    <property type="entry name" value="ABC_TM1"/>
    <property type="match status" value="1"/>
</dbReference>
<evidence type="ECO:0000313" key="9">
    <source>
        <dbReference type="EMBL" id="RLE10241.1"/>
    </source>
</evidence>
<dbReference type="GO" id="GO:0005886">
    <property type="term" value="C:plasma membrane"/>
    <property type="evidence" value="ECO:0007669"/>
    <property type="project" value="UniProtKB-SubCell"/>
</dbReference>
<dbReference type="InterPro" id="IPR050901">
    <property type="entry name" value="BP-dep_ABC_trans_perm"/>
</dbReference>
<dbReference type="InterPro" id="IPR000515">
    <property type="entry name" value="MetI-like"/>
</dbReference>
<evidence type="ECO:0000256" key="6">
    <source>
        <dbReference type="ARBA" id="ARBA00023136"/>
    </source>
</evidence>
<comment type="caution">
    <text evidence="9">The sequence shown here is derived from an EMBL/GenBank/DDBJ whole genome shotgun (WGS) entry which is preliminary data.</text>
</comment>
<keyword evidence="6 7" id="KW-0472">Membrane</keyword>
<evidence type="ECO:0000256" key="4">
    <source>
        <dbReference type="ARBA" id="ARBA00022692"/>
    </source>
</evidence>
<dbReference type="PANTHER" id="PTHR32243:SF18">
    <property type="entry name" value="INNER MEMBRANE ABC TRANSPORTER PERMEASE PROTEIN YCJP"/>
    <property type="match status" value="1"/>
</dbReference>
<evidence type="ECO:0000259" key="8">
    <source>
        <dbReference type="PROSITE" id="PS50928"/>
    </source>
</evidence>
<dbReference type="AlphaFoldDB" id="A0A662D920"/>
<keyword evidence="2 7" id="KW-0813">Transport</keyword>
<keyword evidence="3" id="KW-1003">Cell membrane</keyword>
<name>A0A662D920_UNCAE</name>
<dbReference type="PANTHER" id="PTHR32243">
    <property type="entry name" value="MALTOSE TRANSPORT SYSTEM PERMEASE-RELATED"/>
    <property type="match status" value="1"/>
</dbReference>
<evidence type="ECO:0000313" key="10">
    <source>
        <dbReference type="Proteomes" id="UP000280417"/>
    </source>
</evidence>
<feature type="transmembrane region" description="Helical" evidence="7">
    <location>
        <begin position="124"/>
        <end position="142"/>
    </location>
</feature>
<keyword evidence="4 7" id="KW-0812">Transmembrane</keyword>
<evidence type="ECO:0000256" key="1">
    <source>
        <dbReference type="ARBA" id="ARBA00004651"/>
    </source>
</evidence>
<feature type="transmembrane region" description="Helical" evidence="7">
    <location>
        <begin position="12"/>
        <end position="34"/>
    </location>
</feature>
<dbReference type="EMBL" id="QMQA01000329">
    <property type="protein sequence ID" value="RLE10241.1"/>
    <property type="molecule type" value="Genomic_DNA"/>
</dbReference>
<dbReference type="GO" id="GO:0055085">
    <property type="term" value="P:transmembrane transport"/>
    <property type="evidence" value="ECO:0007669"/>
    <property type="project" value="InterPro"/>
</dbReference>
<feature type="transmembrane region" description="Helical" evidence="7">
    <location>
        <begin position="191"/>
        <end position="215"/>
    </location>
</feature>
<proteinExistence type="inferred from homology"/>
<feature type="transmembrane region" description="Helical" evidence="7">
    <location>
        <begin position="148"/>
        <end position="170"/>
    </location>
</feature>
<organism evidence="9 10">
    <name type="scientific">Aerophobetes bacterium</name>
    <dbReference type="NCBI Taxonomy" id="2030807"/>
    <lineage>
        <taxon>Bacteria</taxon>
        <taxon>Candidatus Aerophobota</taxon>
    </lineage>
</organism>
<evidence type="ECO:0000256" key="3">
    <source>
        <dbReference type="ARBA" id="ARBA00022475"/>
    </source>
</evidence>